<dbReference type="InterPro" id="IPR013780">
    <property type="entry name" value="Glyco_hydro_b"/>
</dbReference>
<keyword evidence="6" id="KW-1185">Reference proteome</keyword>
<organism evidence="5 6">
    <name type="scientific">Capsulimonas corticalis</name>
    <dbReference type="NCBI Taxonomy" id="2219043"/>
    <lineage>
        <taxon>Bacteria</taxon>
        <taxon>Bacillati</taxon>
        <taxon>Armatimonadota</taxon>
        <taxon>Armatimonadia</taxon>
        <taxon>Capsulimonadales</taxon>
        <taxon>Capsulimonadaceae</taxon>
        <taxon>Capsulimonas</taxon>
    </lineage>
</organism>
<dbReference type="InterPro" id="IPR017853">
    <property type="entry name" value="GH"/>
</dbReference>
<accession>A0A402D6B4</accession>
<dbReference type="Gene3D" id="3.20.20.80">
    <property type="entry name" value="Glycosidases"/>
    <property type="match status" value="1"/>
</dbReference>
<name>A0A402D6B4_9BACT</name>
<dbReference type="Proteomes" id="UP000287394">
    <property type="component" value="Chromosome"/>
</dbReference>
<proteinExistence type="inferred from homology"/>
<dbReference type="RefSeq" id="WP_119324994.1">
    <property type="nucleotide sequence ID" value="NZ_AP025739.1"/>
</dbReference>
<keyword evidence="4" id="KW-0326">Glycosidase</keyword>
<evidence type="ECO:0000256" key="2">
    <source>
        <dbReference type="ARBA" id="ARBA00022729"/>
    </source>
</evidence>
<evidence type="ECO:0000313" key="6">
    <source>
        <dbReference type="Proteomes" id="UP000287394"/>
    </source>
</evidence>
<evidence type="ECO:0000256" key="3">
    <source>
        <dbReference type="ARBA" id="ARBA00022801"/>
    </source>
</evidence>
<dbReference type="Pfam" id="PF17189">
    <property type="entry name" value="Glyco_hydro_30C"/>
    <property type="match status" value="1"/>
</dbReference>
<dbReference type="FunCoup" id="A0A402D6B4">
    <property type="interactions" value="3"/>
</dbReference>
<dbReference type="EMBL" id="AP025739">
    <property type="protein sequence ID" value="BDI32046.1"/>
    <property type="molecule type" value="Genomic_DNA"/>
</dbReference>
<comment type="similarity">
    <text evidence="1 4">Belongs to the glycosyl hydrolase 30 family.</text>
</comment>
<dbReference type="GO" id="GO:0016020">
    <property type="term" value="C:membrane"/>
    <property type="evidence" value="ECO:0007669"/>
    <property type="project" value="GOC"/>
</dbReference>
<keyword evidence="2" id="KW-0732">Signal</keyword>
<dbReference type="Gene3D" id="2.60.40.1180">
    <property type="entry name" value="Golgi alpha-mannosidase II"/>
    <property type="match status" value="1"/>
</dbReference>
<reference evidence="5 6" key="1">
    <citation type="journal article" date="2019" name="Int. J. Syst. Evol. Microbiol.">
        <title>Capsulimonas corticalis gen. nov., sp. nov., an aerobic capsulated bacterium, of a novel bacterial order, Capsulimonadales ord. nov., of the class Armatimonadia of the phylum Armatimonadetes.</title>
        <authorList>
            <person name="Li J."/>
            <person name="Kudo C."/>
            <person name="Tonouchi A."/>
        </authorList>
    </citation>
    <scope>NUCLEOTIDE SEQUENCE [LARGE SCALE GENOMIC DNA]</scope>
    <source>
        <strain evidence="5 6">AX-7</strain>
    </source>
</reference>
<dbReference type="PANTHER" id="PTHR11069:SF23">
    <property type="entry name" value="LYSOSOMAL ACID GLUCOSYLCERAMIDASE"/>
    <property type="match status" value="1"/>
</dbReference>
<dbReference type="InterPro" id="IPR033453">
    <property type="entry name" value="Glyco_hydro_30_TIM-barrel"/>
</dbReference>
<evidence type="ECO:0000256" key="4">
    <source>
        <dbReference type="RuleBase" id="RU361188"/>
    </source>
</evidence>
<sequence>MTLICTKRRRIFFAAAASLTLSLSAAHAKNDGKQDSPAFTQAMVYTTARDTGERLHAGGPLKFEDLPQSDEWTPCILLDPTRRFQTIVGFGGALTDSSAETFYKLPADKQAEILSAYFSVDKGIGYSLGRTNINSCDFSSDTYSCDDVAGDVKLAHFSIDHDLKYKIPFIKVAMAATNGQLKMFASPWSPPAWMKTNNDMSHGGALRPEDRQPWADFYVRFVDAYRKADVPMWGLTVQNEEMAVQSWESCIYTAKEEHEFVRDYLGPTLKKNKMSDVKLMVWDHNRGLMYQRVQDMLSDPKTAPYIWGTAYHWYTGDHFENPGVVHDAFPDKAVLFTEGTLNYYNTGQYTDWSIGEHYAQNELSDLNQWSAGWTDWNILLDERGGPNHVNNFCCAPIMADTKTGELHYLSSYYYLGHFSKFIRPGAQRIACSSTEDGLVATAFVNPDNSVATVVLNLTDKPRDYKVWIAGKAVSTHSPAHSIETVVLK</sequence>
<dbReference type="GO" id="GO:0006680">
    <property type="term" value="P:glucosylceramide catabolic process"/>
    <property type="evidence" value="ECO:0007669"/>
    <property type="project" value="TreeGrafter"/>
</dbReference>
<protein>
    <submittedName>
        <fullName evidence="5">Glycosyl hydrolase</fullName>
    </submittedName>
</protein>
<dbReference type="Pfam" id="PF02055">
    <property type="entry name" value="Glyco_hydro_30"/>
    <property type="match status" value="1"/>
</dbReference>
<evidence type="ECO:0000313" key="5">
    <source>
        <dbReference type="EMBL" id="BDI32046.1"/>
    </source>
</evidence>
<dbReference type="PRINTS" id="PR00843">
    <property type="entry name" value="GLHYDRLASE30"/>
</dbReference>
<dbReference type="InterPro" id="IPR001139">
    <property type="entry name" value="Glyco_hydro_30"/>
</dbReference>
<dbReference type="PANTHER" id="PTHR11069">
    <property type="entry name" value="GLUCOSYLCERAMIDASE"/>
    <property type="match status" value="1"/>
</dbReference>
<dbReference type="SUPFAM" id="SSF51445">
    <property type="entry name" value="(Trans)glycosidases"/>
    <property type="match status" value="1"/>
</dbReference>
<dbReference type="KEGG" id="ccot:CCAX7_40970"/>
<dbReference type="AlphaFoldDB" id="A0A402D6B4"/>
<dbReference type="OrthoDB" id="9806701at2"/>
<dbReference type="InterPro" id="IPR033452">
    <property type="entry name" value="GH30_C"/>
</dbReference>
<keyword evidence="3 4" id="KW-0378">Hydrolase</keyword>
<evidence type="ECO:0000256" key="1">
    <source>
        <dbReference type="ARBA" id="ARBA00005382"/>
    </source>
</evidence>
<dbReference type="GO" id="GO:0004348">
    <property type="term" value="F:glucosylceramidase activity"/>
    <property type="evidence" value="ECO:0007669"/>
    <property type="project" value="InterPro"/>
</dbReference>
<gene>
    <name evidence="5" type="primary">srfJ</name>
    <name evidence="5" type="ORF">CCAX7_40970</name>
</gene>